<gene>
    <name evidence="2" type="ORF">SAMN05216226_10729</name>
</gene>
<dbReference type="STRING" id="890420.SAMN05216226_10729"/>
<proteinExistence type="predicted"/>
<dbReference type="InterPro" id="IPR014509">
    <property type="entry name" value="YjdF-like"/>
</dbReference>
<dbReference type="AlphaFoldDB" id="A0A1G8VM86"/>
<feature type="transmembrane region" description="Helical" evidence="1">
    <location>
        <begin position="39"/>
        <end position="57"/>
    </location>
</feature>
<keyword evidence="1" id="KW-0812">Transmembrane</keyword>
<evidence type="ECO:0000256" key="1">
    <source>
        <dbReference type="SAM" id="Phobius"/>
    </source>
</evidence>
<dbReference type="Pfam" id="PF09997">
    <property type="entry name" value="DUF2238"/>
    <property type="match status" value="1"/>
</dbReference>
<feature type="transmembrane region" description="Helical" evidence="1">
    <location>
        <begin position="107"/>
        <end position="125"/>
    </location>
</feature>
<dbReference type="RefSeq" id="WP_092701880.1">
    <property type="nucleotide sequence ID" value="NZ_FNFC01000007.1"/>
</dbReference>
<sequence>MRIRDRLGLSKRQQRQLSRGMQLTLFGLLFIALERREPALLVTVGVGLSVTFLPAILERDHEIPMDAGLTLWITAAAFLHTIGVVGVPGTGESLYGAIPIYDNVTHALSASVVAGAGYAAVRAVDEHSDGIHLPPRFMFVFILVFVVAFGVIWEILEFSIAEVAGALGSETTGFTQHGLDDTLLDLVFDALGGVIVAIWGTAHLTAVSDAVWERLRGVDS</sequence>
<evidence type="ECO:0000313" key="3">
    <source>
        <dbReference type="Proteomes" id="UP000198856"/>
    </source>
</evidence>
<feature type="transmembrane region" description="Helical" evidence="1">
    <location>
        <begin position="137"/>
        <end position="156"/>
    </location>
</feature>
<dbReference type="Proteomes" id="UP000198856">
    <property type="component" value="Unassembled WGS sequence"/>
</dbReference>
<protein>
    <recommendedName>
        <fullName evidence="4">DUF2238 domain-containing protein</fullName>
    </recommendedName>
</protein>
<dbReference type="EMBL" id="FNFC01000007">
    <property type="protein sequence ID" value="SDJ67176.1"/>
    <property type="molecule type" value="Genomic_DNA"/>
</dbReference>
<feature type="transmembrane region" description="Helical" evidence="1">
    <location>
        <begin position="16"/>
        <end position="33"/>
    </location>
</feature>
<keyword evidence="1" id="KW-0472">Membrane</keyword>
<reference evidence="2 3" key="1">
    <citation type="submission" date="2016-10" db="EMBL/GenBank/DDBJ databases">
        <authorList>
            <person name="de Groot N.N."/>
        </authorList>
    </citation>
    <scope>NUCLEOTIDE SEQUENCE [LARGE SCALE GENOMIC DNA]</scope>
    <source>
        <strain evidence="2 3">IBRC-M10015</strain>
    </source>
</reference>
<evidence type="ECO:0008006" key="4">
    <source>
        <dbReference type="Google" id="ProtNLM"/>
    </source>
</evidence>
<dbReference type="OrthoDB" id="313603at2157"/>
<organism evidence="2 3">
    <name type="scientific">Halovenus aranensis</name>
    <dbReference type="NCBI Taxonomy" id="890420"/>
    <lineage>
        <taxon>Archaea</taxon>
        <taxon>Methanobacteriati</taxon>
        <taxon>Methanobacteriota</taxon>
        <taxon>Stenosarchaea group</taxon>
        <taxon>Halobacteria</taxon>
        <taxon>Halobacteriales</taxon>
        <taxon>Haloarculaceae</taxon>
        <taxon>Halovenus</taxon>
    </lineage>
</organism>
<accession>A0A1G8VM86</accession>
<feature type="transmembrane region" description="Helical" evidence="1">
    <location>
        <begin position="69"/>
        <end position="87"/>
    </location>
</feature>
<name>A0A1G8VM86_9EURY</name>
<evidence type="ECO:0000313" key="2">
    <source>
        <dbReference type="EMBL" id="SDJ67176.1"/>
    </source>
</evidence>
<feature type="transmembrane region" description="Helical" evidence="1">
    <location>
        <begin position="190"/>
        <end position="212"/>
    </location>
</feature>
<keyword evidence="1" id="KW-1133">Transmembrane helix</keyword>
<keyword evidence="3" id="KW-1185">Reference proteome</keyword>